<keyword evidence="5 8" id="KW-0418">Kinase</keyword>
<dbReference type="FunFam" id="3.40.50.300:FF:000991">
    <property type="entry name" value="Dephospho-CoA kinase"/>
    <property type="match status" value="1"/>
</dbReference>
<dbReference type="RefSeq" id="WP_045806767.1">
    <property type="nucleotide sequence ID" value="NZ_JZCR01000006.1"/>
</dbReference>
<evidence type="ECO:0000256" key="2">
    <source>
        <dbReference type="ARBA" id="ARBA00022490"/>
    </source>
</evidence>
<comment type="similarity">
    <text evidence="1 8">Belongs to the CoaE family.</text>
</comment>
<keyword evidence="7 8" id="KW-0173">Coenzyme A biosynthesis</keyword>
<gene>
    <name evidence="8" type="primary">coaE</name>
    <name evidence="10" type="ORF">VC81_03530</name>
</gene>
<protein>
    <recommendedName>
        <fullName evidence="8 9">Dephospho-CoA kinase</fullName>
        <ecNumber evidence="8 9">2.7.1.24</ecNumber>
    </recommendedName>
    <alternativeName>
        <fullName evidence="8">Dephosphocoenzyme A kinase</fullName>
    </alternativeName>
</protein>
<organism evidence="10 11">
    <name type="scientific">Levilactobacillus spicheri</name>
    <dbReference type="NCBI Taxonomy" id="216463"/>
    <lineage>
        <taxon>Bacteria</taxon>
        <taxon>Bacillati</taxon>
        <taxon>Bacillota</taxon>
        <taxon>Bacilli</taxon>
        <taxon>Lactobacillales</taxon>
        <taxon>Lactobacillaceae</taxon>
        <taxon>Levilactobacillus</taxon>
    </lineage>
</organism>
<dbReference type="PANTHER" id="PTHR10695">
    <property type="entry name" value="DEPHOSPHO-COA KINASE-RELATED"/>
    <property type="match status" value="1"/>
</dbReference>
<dbReference type="Proteomes" id="UP000033491">
    <property type="component" value="Unassembled WGS sequence"/>
</dbReference>
<dbReference type="PATRIC" id="fig|216463.3.peg.2534"/>
<reference evidence="10 11" key="1">
    <citation type="submission" date="2015-03" db="EMBL/GenBank/DDBJ databases">
        <authorList>
            <person name="Zheng J."/>
            <person name="Ganezle M."/>
        </authorList>
    </citation>
    <scope>NUCLEOTIDE SEQUENCE [LARGE SCALE GENOMIC DNA]</scope>
    <source>
        <strain evidence="10 11">LP38</strain>
    </source>
</reference>
<dbReference type="InterPro" id="IPR001977">
    <property type="entry name" value="Depp_CoAkinase"/>
</dbReference>
<sequence>MTEVWGLTGGIATGKSTVSEWLRQAGIPIIDADTLARVVVAPGTPGLQAIATTFGSEYLQADGTLDRHRLGQLVFHHPDQLERLDAITTPLIQAEIRRHLADYRAQRVPVVVIDAPTLFEVGYLQHLVDHIMVVATSAAHQKARLMARNQLSAADAQARIDRQWPLDRKVALADVVIDNDGDITQTRQQVVKWLDTNKFGKTNQLK</sequence>
<dbReference type="PANTHER" id="PTHR10695:SF46">
    <property type="entry name" value="BIFUNCTIONAL COENZYME A SYNTHASE-RELATED"/>
    <property type="match status" value="1"/>
</dbReference>
<comment type="subcellular location">
    <subcellularLocation>
        <location evidence="8">Cytoplasm</location>
    </subcellularLocation>
</comment>
<dbReference type="EC" id="2.7.1.24" evidence="8 9"/>
<dbReference type="GO" id="GO:0015937">
    <property type="term" value="P:coenzyme A biosynthetic process"/>
    <property type="evidence" value="ECO:0007669"/>
    <property type="project" value="UniProtKB-UniRule"/>
</dbReference>
<evidence type="ECO:0000256" key="3">
    <source>
        <dbReference type="ARBA" id="ARBA00022679"/>
    </source>
</evidence>
<evidence type="ECO:0000256" key="7">
    <source>
        <dbReference type="ARBA" id="ARBA00022993"/>
    </source>
</evidence>
<evidence type="ECO:0000256" key="5">
    <source>
        <dbReference type="ARBA" id="ARBA00022777"/>
    </source>
</evidence>
<dbReference type="GO" id="GO:0005524">
    <property type="term" value="F:ATP binding"/>
    <property type="evidence" value="ECO:0007669"/>
    <property type="project" value="UniProtKB-UniRule"/>
</dbReference>
<evidence type="ECO:0000313" key="10">
    <source>
        <dbReference type="EMBL" id="KJW13545.1"/>
    </source>
</evidence>
<comment type="pathway">
    <text evidence="8">Cofactor biosynthesis; coenzyme A biosynthesis; CoA from (R)-pantothenate: step 5/5.</text>
</comment>
<keyword evidence="4 8" id="KW-0547">Nucleotide-binding</keyword>
<keyword evidence="6 8" id="KW-0067">ATP-binding</keyword>
<evidence type="ECO:0000313" key="11">
    <source>
        <dbReference type="Proteomes" id="UP000033491"/>
    </source>
</evidence>
<comment type="caution">
    <text evidence="10">The sequence shown here is derived from an EMBL/GenBank/DDBJ whole genome shotgun (WGS) entry which is preliminary data.</text>
</comment>
<dbReference type="OrthoDB" id="9812943at2"/>
<comment type="function">
    <text evidence="8">Catalyzes the phosphorylation of the 3'-hydroxyl group of dephosphocoenzyme A to form coenzyme A.</text>
</comment>
<accession>A0A0F3RUH5</accession>
<evidence type="ECO:0000256" key="4">
    <source>
        <dbReference type="ARBA" id="ARBA00022741"/>
    </source>
</evidence>
<dbReference type="SUPFAM" id="SSF52540">
    <property type="entry name" value="P-loop containing nucleoside triphosphate hydrolases"/>
    <property type="match status" value="1"/>
</dbReference>
<dbReference type="AlphaFoldDB" id="A0A0F3RUH5"/>
<keyword evidence="3 8" id="KW-0808">Transferase</keyword>
<dbReference type="NCBIfam" id="TIGR00152">
    <property type="entry name" value="dephospho-CoA kinase"/>
    <property type="match status" value="1"/>
</dbReference>
<dbReference type="UniPathway" id="UPA00241">
    <property type="reaction ID" value="UER00356"/>
</dbReference>
<dbReference type="GO" id="GO:0004140">
    <property type="term" value="F:dephospho-CoA kinase activity"/>
    <property type="evidence" value="ECO:0007669"/>
    <property type="project" value="UniProtKB-UniRule"/>
</dbReference>
<feature type="binding site" evidence="8">
    <location>
        <begin position="12"/>
        <end position="17"/>
    </location>
    <ligand>
        <name>ATP</name>
        <dbReference type="ChEBI" id="CHEBI:30616"/>
    </ligand>
</feature>
<evidence type="ECO:0000256" key="8">
    <source>
        <dbReference type="HAMAP-Rule" id="MF_00376"/>
    </source>
</evidence>
<dbReference type="EMBL" id="JZCR01000006">
    <property type="protein sequence ID" value="KJW13545.1"/>
    <property type="molecule type" value="Genomic_DNA"/>
</dbReference>
<evidence type="ECO:0000256" key="1">
    <source>
        <dbReference type="ARBA" id="ARBA00009018"/>
    </source>
</evidence>
<name>A0A0F3RUH5_9LACO</name>
<dbReference type="HAMAP" id="MF_00376">
    <property type="entry name" value="Dephospho_CoA_kinase"/>
    <property type="match status" value="1"/>
</dbReference>
<dbReference type="CDD" id="cd02022">
    <property type="entry name" value="DPCK"/>
    <property type="match status" value="1"/>
</dbReference>
<evidence type="ECO:0000256" key="9">
    <source>
        <dbReference type="NCBIfam" id="TIGR00152"/>
    </source>
</evidence>
<dbReference type="GO" id="GO:0005737">
    <property type="term" value="C:cytoplasm"/>
    <property type="evidence" value="ECO:0007669"/>
    <property type="project" value="UniProtKB-SubCell"/>
</dbReference>
<comment type="catalytic activity">
    <reaction evidence="8">
        <text>3'-dephospho-CoA + ATP = ADP + CoA + H(+)</text>
        <dbReference type="Rhea" id="RHEA:18245"/>
        <dbReference type="ChEBI" id="CHEBI:15378"/>
        <dbReference type="ChEBI" id="CHEBI:30616"/>
        <dbReference type="ChEBI" id="CHEBI:57287"/>
        <dbReference type="ChEBI" id="CHEBI:57328"/>
        <dbReference type="ChEBI" id="CHEBI:456216"/>
        <dbReference type="EC" id="2.7.1.24"/>
    </reaction>
</comment>
<dbReference type="InterPro" id="IPR027417">
    <property type="entry name" value="P-loop_NTPase"/>
</dbReference>
<dbReference type="Pfam" id="PF01121">
    <property type="entry name" value="CoaE"/>
    <property type="match status" value="1"/>
</dbReference>
<proteinExistence type="inferred from homology"/>
<dbReference type="Gene3D" id="3.40.50.300">
    <property type="entry name" value="P-loop containing nucleotide triphosphate hydrolases"/>
    <property type="match status" value="1"/>
</dbReference>
<dbReference type="STRING" id="216463.VC81_03530"/>
<dbReference type="PROSITE" id="PS51219">
    <property type="entry name" value="DPCK"/>
    <property type="match status" value="1"/>
</dbReference>
<keyword evidence="2 8" id="KW-0963">Cytoplasm</keyword>
<evidence type="ECO:0000256" key="6">
    <source>
        <dbReference type="ARBA" id="ARBA00022840"/>
    </source>
</evidence>